<protein>
    <submittedName>
        <fullName evidence="1">Uncharacterized protein</fullName>
    </submittedName>
</protein>
<name>A0A7J8SL86_GOSDV</name>
<gene>
    <name evidence="1" type="ORF">Godav_004301</name>
</gene>
<sequence length="104" mass="12228">MFGKEILDWTITYVRELEGIEKEKHTRTRDLDKNLLGEILAFMVVGHREISSPFTAKRRHLAKENLEKGKDLYMSGGAPDFVHRKEERRRQQIEFREGEVSGIQ</sequence>
<dbReference type="Proteomes" id="UP000593561">
    <property type="component" value="Unassembled WGS sequence"/>
</dbReference>
<reference evidence="1 2" key="1">
    <citation type="journal article" date="2019" name="Genome Biol. Evol.">
        <title>Insights into the evolution of the New World diploid cottons (Gossypium, subgenus Houzingenia) based on genome sequencing.</title>
        <authorList>
            <person name="Grover C.E."/>
            <person name="Arick M.A. 2nd"/>
            <person name="Thrash A."/>
            <person name="Conover J.L."/>
            <person name="Sanders W.S."/>
            <person name="Peterson D.G."/>
            <person name="Frelichowski J.E."/>
            <person name="Scheffler J.A."/>
            <person name="Scheffler B.E."/>
            <person name="Wendel J.F."/>
        </authorList>
    </citation>
    <scope>NUCLEOTIDE SEQUENCE [LARGE SCALE GENOMIC DNA]</scope>
    <source>
        <strain evidence="1">27</strain>
        <tissue evidence="1">Leaf</tissue>
    </source>
</reference>
<evidence type="ECO:0000313" key="2">
    <source>
        <dbReference type="Proteomes" id="UP000593561"/>
    </source>
</evidence>
<evidence type="ECO:0000313" key="1">
    <source>
        <dbReference type="EMBL" id="MBA0626673.1"/>
    </source>
</evidence>
<keyword evidence="2" id="KW-1185">Reference proteome</keyword>
<dbReference type="AlphaFoldDB" id="A0A7J8SL86"/>
<proteinExistence type="predicted"/>
<accession>A0A7J8SL86</accession>
<dbReference type="EMBL" id="JABFAC010000010">
    <property type="protein sequence ID" value="MBA0626673.1"/>
    <property type="molecule type" value="Genomic_DNA"/>
</dbReference>
<organism evidence="1 2">
    <name type="scientific">Gossypium davidsonii</name>
    <name type="common">Davidson's cotton</name>
    <name type="synonym">Gossypium klotzschianum subsp. davidsonii</name>
    <dbReference type="NCBI Taxonomy" id="34287"/>
    <lineage>
        <taxon>Eukaryota</taxon>
        <taxon>Viridiplantae</taxon>
        <taxon>Streptophyta</taxon>
        <taxon>Embryophyta</taxon>
        <taxon>Tracheophyta</taxon>
        <taxon>Spermatophyta</taxon>
        <taxon>Magnoliopsida</taxon>
        <taxon>eudicotyledons</taxon>
        <taxon>Gunneridae</taxon>
        <taxon>Pentapetalae</taxon>
        <taxon>rosids</taxon>
        <taxon>malvids</taxon>
        <taxon>Malvales</taxon>
        <taxon>Malvaceae</taxon>
        <taxon>Malvoideae</taxon>
        <taxon>Gossypium</taxon>
    </lineage>
</organism>
<comment type="caution">
    <text evidence="1">The sequence shown here is derived from an EMBL/GenBank/DDBJ whole genome shotgun (WGS) entry which is preliminary data.</text>
</comment>